<organism evidence="2 3">
    <name type="scientific">Eschrichtius robustus</name>
    <name type="common">California gray whale</name>
    <name type="synonym">Eschrichtius gibbosus</name>
    <dbReference type="NCBI Taxonomy" id="9764"/>
    <lineage>
        <taxon>Eukaryota</taxon>
        <taxon>Metazoa</taxon>
        <taxon>Chordata</taxon>
        <taxon>Craniata</taxon>
        <taxon>Vertebrata</taxon>
        <taxon>Euteleostomi</taxon>
        <taxon>Mammalia</taxon>
        <taxon>Eutheria</taxon>
        <taxon>Laurasiatheria</taxon>
        <taxon>Artiodactyla</taxon>
        <taxon>Whippomorpha</taxon>
        <taxon>Cetacea</taxon>
        <taxon>Mysticeti</taxon>
        <taxon>Eschrichtiidae</taxon>
        <taxon>Eschrichtius</taxon>
    </lineage>
</organism>
<dbReference type="Proteomes" id="UP001159641">
    <property type="component" value="Unassembled WGS sequence"/>
</dbReference>
<dbReference type="Pfam" id="PF14776">
    <property type="entry name" value="UNC-79"/>
    <property type="match status" value="1"/>
</dbReference>
<dbReference type="EMBL" id="JAIQCJ010001134">
    <property type="protein sequence ID" value="KAJ8792178.1"/>
    <property type="molecule type" value="Genomic_DNA"/>
</dbReference>
<name>A0AB34HM00_ESCRO</name>
<protein>
    <submittedName>
        <fullName evidence="2">Uncharacterized protein</fullName>
    </submittedName>
</protein>
<feature type="compositionally biased region" description="Basic and acidic residues" evidence="1">
    <location>
        <begin position="250"/>
        <end position="270"/>
    </location>
</feature>
<dbReference type="AlphaFoldDB" id="A0AB34HM00"/>
<feature type="region of interest" description="Disordered" evidence="1">
    <location>
        <begin position="217"/>
        <end position="270"/>
    </location>
</feature>
<gene>
    <name evidence="2" type="ORF">J1605_020029</name>
</gene>
<evidence type="ECO:0000256" key="1">
    <source>
        <dbReference type="SAM" id="MobiDB-lite"/>
    </source>
</evidence>
<dbReference type="InterPro" id="IPR024855">
    <property type="entry name" value="UNC79"/>
</dbReference>
<dbReference type="PANTHER" id="PTHR21696">
    <property type="entry name" value="PROTEIN UNC-79 HOMOLOG"/>
    <property type="match status" value="1"/>
</dbReference>
<dbReference type="PANTHER" id="PTHR21696:SF2">
    <property type="entry name" value="PROTEIN UNC-79 HOMOLOG"/>
    <property type="match status" value="1"/>
</dbReference>
<reference evidence="2 3" key="1">
    <citation type="submission" date="2022-11" db="EMBL/GenBank/DDBJ databases">
        <title>Whole genome sequence of Eschrichtius robustus ER-17-0199.</title>
        <authorList>
            <person name="Bruniche-Olsen A."/>
            <person name="Black A.N."/>
            <person name="Fields C.J."/>
            <person name="Walden K."/>
            <person name="Dewoody J.A."/>
        </authorList>
    </citation>
    <scope>NUCLEOTIDE SEQUENCE [LARGE SCALE GENOMIC DNA]</scope>
    <source>
        <strain evidence="2">ER-17-0199</strain>
        <tissue evidence="2">Blubber</tissue>
    </source>
</reference>
<comment type="caution">
    <text evidence="2">The sequence shown here is derived from an EMBL/GenBank/DDBJ whole genome shotgun (WGS) entry which is preliminary data.</text>
</comment>
<proteinExistence type="predicted"/>
<keyword evidence="3" id="KW-1185">Reference proteome</keyword>
<accession>A0AB34HM00</accession>
<evidence type="ECO:0000313" key="3">
    <source>
        <dbReference type="Proteomes" id="UP001159641"/>
    </source>
</evidence>
<evidence type="ECO:0000313" key="2">
    <source>
        <dbReference type="EMBL" id="KAJ8792178.1"/>
    </source>
</evidence>
<sequence>MWKCHQVGGYWDKSCSTVTQLKEGLNRILCLIPYNVIGQSVWECIMPEWLEAIRTEVPDNQLKEFREVLRWVSVASDPGRRVQHNMLSPFQSPFQSPFRSPIRSPFRSPFKNFGHQGGRTIDFDCEDDEMNLNCFILMFDLLLKQMELQDDGITMGLEHSLSKDIISIINNVFQAPWGGSHTCQKEEKAIECNLCQSSILCYQLACELLERLAPKEESRLVEPTDSLEDSLLSSRPEFIIGPEGEEEENPATKHEENPGNRTEPMEHAGR</sequence>